<dbReference type="STRING" id="1392877.SAMN05216221_0557"/>
<dbReference type="OrthoDB" id="6997471at2"/>
<evidence type="ECO:0000313" key="2">
    <source>
        <dbReference type="Proteomes" id="UP000243359"/>
    </source>
</evidence>
<dbReference type="AlphaFoldDB" id="A0A1H1MN67"/>
<evidence type="ECO:0000313" key="1">
    <source>
        <dbReference type="EMBL" id="SDR88157.1"/>
    </source>
</evidence>
<gene>
    <name evidence="1" type="ORF">SAMN05216221_0557</name>
</gene>
<proteinExistence type="predicted"/>
<name>A0A1H1MN67_9PSED</name>
<sequence length="392" mass="45435">MTDIERITSIFESVEPFLRNFFSTPECLFWREPLDGIRTRCWYESLKQRFAFSGPAEMERHLEPDAVKWHADGRFNYSSNKWPRFRDGSPPGARTLEKVEKNAPGSMRIFYHPLWDVLDFDNKDVMEGQALLRRLSTEVQAVLFRSERIGIFSYVRRAPVNRSLLKKLELMADLDVLACLTWLLREAVENKCSGVQAIGRSLHKVLTMMALELHALKIGLPLLQRFIDLVLPLALPRHHRIASTPLDYICDSGVLNELSFNIKGEPKTLDWKRRVKNMERLLEGWRGVDVQFALGLRTALDDKHPWVPFNVVKEIKSFAFMRNYGWAEILFKSQDGPGCCRGLRMSYMWSRIAFSDPRLLRFQPIIHKKGNCRLHPYVRVASFGIVKLARGG</sequence>
<keyword evidence="2" id="KW-1185">Reference proteome</keyword>
<protein>
    <submittedName>
        <fullName evidence="1">Uncharacterized protein</fullName>
    </submittedName>
</protein>
<dbReference type="EMBL" id="LT629751">
    <property type="protein sequence ID" value="SDR88157.1"/>
    <property type="molecule type" value="Genomic_DNA"/>
</dbReference>
<accession>A0A1H1MN67</accession>
<dbReference type="Proteomes" id="UP000243359">
    <property type="component" value="Chromosome I"/>
</dbReference>
<dbReference type="RefSeq" id="WP_157719465.1">
    <property type="nucleotide sequence ID" value="NZ_LT629751.1"/>
</dbReference>
<reference evidence="2" key="1">
    <citation type="submission" date="2016-10" db="EMBL/GenBank/DDBJ databases">
        <authorList>
            <person name="Varghese N."/>
            <person name="Submissions S."/>
        </authorList>
    </citation>
    <scope>NUCLEOTIDE SEQUENCE [LARGE SCALE GENOMIC DNA]</scope>
    <source>
        <strain evidence="2">KCTC 32247</strain>
    </source>
</reference>
<organism evidence="1 2">
    <name type="scientific">Pseudomonas oryzae</name>
    <dbReference type="NCBI Taxonomy" id="1392877"/>
    <lineage>
        <taxon>Bacteria</taxon>
        <taxon>Pseudomonadati</taxon>
        <taxon>Pseudomonadota</taxon>
        <taxon>Gammaproteobacteria</taxon>
        <taxon>Pseudomonadales</taxon>
        <taxon>Pseudomonadaceae</taxon>
        <taxon>Pseudomonas</taxon>
    </lineage>
</organism>